<organism evidence="1 2">
    <name type="scientific">Limosilactobacillus pontis</name>
    <dbReference type="NCBI Taxonomy" id="35787"/>
    <lineage>
        <taxon>Bacteria</taxon>
        <taxon>Bacillati</taxon>
        <taxon>Bacillota</taxon>
        <taxon>Bacilli</taxon>
        <taxon>Lactobacillales</taxon>
        <taxon>Lactobacillaceae</taxon>
        <taxon>Limosilactobacillus</taxon>
    </lineage>
</organism>
<reference evidence="1 2" key="1">
    <citation type="submission" date="2017-09" db="EMBL/GenBank/DDBJ databases">
        <title>Bacterial strain isolated from the female urinary microbiota.</title>
        <authorList>
            <person name="Thomas-White K."/>
            <person name="Kumar N."/>
            <person name="Forster S."/>
            <person name="Putonti C."/>
            <person name="Lawley T."/>
            <person name="Wolfe A.J."/>
        </authorList>
    </citation>
    <scope>NUCLEOTIDE SEQUENCE [LARGE SCALE GENOMIC DNA]</scope>
    <source>
        <strain evidence="1 2">UMB0683</strain>
    </source>
</reference>
<gene>
    <name evidence="1" type="ORF">CK797_05950</name>
</gene>
<name>A0A2J6NLX2_9LACO</name>
<dbReference type="SUPFAM" id="SSF52467">
    <property type="entry name" value="DHS-like NAD/FAD-binding domain"/>
    <property type="match status" value="1"/>
</dbReference>
<dbReference type="Gene3D" id="3.40.50.1220">
    <property type="entry name" value="TPP-binding domain"/>
    <property type="match status" value="1"/>
</dbReference>
<dbReference type="EMBL" id="PNFV01000006">
    <property type="protein sequence ID" value="PMB82320.1"/>
    <property type="molecule type" value="Genomic_DNA"/>
</dbReference>
<dbReference type="RefSeq" id="WP_104688844.1">
    <property type="nucleotide sequence ID" value="NZ_JBKTHY010000005.1"/>
</dbReference>
<evidence type="ECO:0000313" key="2">
    <source>
        <dbReference type="Proteomes" id="UP000239920"/>
    </source>
</evidence>
<dbReference type="OrthoDB" id="394960at2"/>
<evidence type="ECO:0000313" key="1">
    <source>
        <dbReference type="EMBL" id="PMB82320.1"/>
    </source>
</evidence>
<proteinExistence type="predicted"/>
<comment type="caution">
    <text evidence="1">The sequence shown here is derived from an EMBL/GenBank/DDBJ whole genome shotgun (WGS) entry which is preliminary data.</text>
</comment>
<sequence length="286" mass="33168">MTKVEELVQHVNDADAIVVGAGSGMSNAAGMNFWYEASPLFMKHVKYYYDKYHFQGLFNGFYNHFDSEEEHWGFTLESMNMIFNIPPQKPTYEYLETVLKNKPFHIVTTNQDMLFKKFFGEKQVSEIQGSWSYFQSSNPDTDKHLYSSQKILDDLLPKVKDHRLAADLIPKSKVDGAPLILWARGPEFLEDKLYNEEHQKINHFLGQHQGEKILFLEMGVGRMTPMFIQEPFWEMTHYMPKAFYVNINPKDALTSPMIRDRSLLVDEDINEVLKNAAALIKGGHND</sequence>
<dbReference type="Proteomes" id="UP000239920">
    <property type="component" value="Unassembled WGS sequence"/>
</dbReference>
<protein>
    <submittedName>
        <fullName evidence="1">Sir2 silent information regulator family NAD-dependent deacetylase</fullName>
    </submittedName>
</protein>
<accession>A0A2J6NLX2</accession>
<dbReference type="AlphaFoldDB" id="A0A2J6NLX2"/>
<dbReference type="InterPro" id="IPR029035">
    <property type="entry name" value="DHS-like_NAD/FAD-binding_dom"/>
</dbReference>